<proteinExistence type="predicted"/>
<comment type="caution">
    <text evidence="1">The sequence shown here is derived from an EMBL/GenBank/DDBJ whole genome shotgun (WGS) entry which is preliminary data.</text>
</comment>
<evidence type="ECO:0000313" key="2">
    <source>
        <dbReference type="Proteomes" id="UP000735302"/>
    </source>
</evidence>
<dbReference type="AlphaFoldDB" id="A0AAV4D1U2"/>
<gene>
    <name evidence="1" type="ORF">PoB_006450800</name>
</gene>
<name>A0AAV4D1U2_9GAST</name>
<dbReference type="Proteomes" id="UP000735302">
    <property type="component" value="Unassembled WGS sequence"/>
</dbReference>
<sequence length="94" mass="10117">MKINMINATCGLNYSKEMDAVFSAAPQRFSFPSSSLTLETTNCSLPTAYLPLSWDCGGSFSSETQATSFLVVETLLAIVRILPIGILGPHKAKD</sequence>
<organism evidence="1 2">
    <name type="scientific">Plakobranchus ocellatus</name>
    <dbReference type="NCBI Taxonomy" id="259542"/>
    <lineage>
        <taxon>Eukaryota</taxon>
        <taxon>Metazoa</taxon>
        <taxon>Spiralia</taxon>
        <taxon>Lophotrochozoa</taxon>
        <taxon>Mollusca</taxon>
        <taxon>Gastropoda</taxon>
        <taxon>Heterobranchia</taxon>
        <taxon>Euthyneura</taxon>
        <taxon>Panpulmonata</taxon>
        <taxon>Sacoglossa</taxon>
        <taxon>Placobranchoidea</taxon>
        <taxon>Plakobranchidae</taxon>
        <taxon>Plakobranchus</taxon>
    </lineage>
</organism>
<protein>
    <submittedName>
        <fullName evidence="1">Uncharacterized protein</fullName>
    </submittedName>
</protein>
<accession>A0AAV4D1U2</accession>
<evidence type="ECO:0000313" key="1">
    <source>
        <dbReference type="EMBL" id="GFO38003.1"/>
    </source>
</evidence>
<reference evidence="1 2" key="1">
    <citation type="journal article" date="2021" name="Elife">
        <title>Chloroplast acquisition without the gene transfer in kleptoplastic sea slugs, Plakobranchus ocellatus.</title>
        <authorList>
            <person name="Maeda T."/>
            <person name="Takahashi S."/>
            <person name="Yoshida T."/>
            <person name="Shimamura S."/>
            <person name="Takaki Y."/>
            <person name="Nagai Y."/>
            <person name="Toyoda A."/>
            <person name="Suzuki Y."/>
            <person name="Arimoto A."/>
            <person name="Ishii H."/>
            <person name="Satoh N."/>
            <person name="Nishiyama T."/>
            <person name="Hasebe M."/>
            <person name="Maruyama T."/>
            <person name="Minagawa J."/>
            <person name="Obokata J."/>
            <person name="Shigenobu S."/>
        </authorList>
    </citation>
    <scope>NUCLEOTIDE SEQUENCE [LARGE SCALE GENOMIC DNA]</scope>
</reference>
<dbReference type="EMBL" id="BLXT01007308">
    <property type="protein sequence ID" value="GFO38003.1"/>
    <property type="molecule type" value="Genomic_DNA"/>
</dbReference>
<keyword evidence="2" id="KW-1185">Reference proteome</keyword>